<dbReference type="GO" id="GO:0003676">
    <property type="term" value="F:nucleic acid binding"/>
    <property type="evidence" value="ECO:0007669"/>
    <property type="project" value="InterPro"/>
</dbReference>
<dbReference type="AlphaFoldDB" id="A0A9W8B3R4"/>
<comment type="caution">
    <text evidence="3">The sequence shown here is derived from an EMBL/GenBank/DDBJ whole genome shotgun (WGS) entry which is preliminary data.</text>
</comment>
<dbReference type="SMART" id="SM00443">
    <property type="entry name" value="G_patch"/>
    <property type="match status" value="1"/>
</dbReference>
<dbReference type="PROSITE" id="PS50174">
    <property type="entry name" value="G_PATCH"/>
    <property type="match status" value="1"/>
</dbReference>
<protein>
    <recommendedName>
        <fullName evidence="2">G-patch domain-containing protein</fullName>
    </recommendedName>
</protein>
<dbReference type="OrthoDB" id="4822at2759"/>
<evidence type="ECO:0000313" key="4">
    <source>
        <dbReference type="Proteomes" id="UP001151582"/>
    </source>
</evidence>
<dbReference type="InterPro" id="IPR000467">
    <property type="entry name" value="G_patch_dom"/>
</dbReference>
<dbReference type="PANTHER" id="PTHR20923:SF1">
    <property type="entry name" value="G PATCH DOMAIN AND ANKYRIN REPEAT-CONTAINING PROTEIN 1"/>
    <property type="match status" value="1"/>
</dbReference>
<evidence type="ECO:0000256" key="1">
    <source>
        <dbReference type="SAM" id="MobiDB-lite"/>
    </source>
</evidence>
<dbReference type="PANTHER" id="PTHR20923">
    <property type="entry name" value="BAT4 PROTEIN-RELATED"/>
    <property type="match status" value="1"/>
</dbReference>
<organism evidence="3 4">
    <name type="scientific">Dimargaris verticillata</name>
    <dbReference type="NCBI Taxonomy" id="2761393"/>
    <lineage>
        <taxon>Eukaryota</taxon>
        <taxon>Fungi</taxon>
        <taxon>Fungi incertae sedis</taxon>
        <taxon>Zoopagomycota</taxon>
        <taxon>Kickxellomycotina</taxon>
        <taxon>Dimargaritomycetes</taxon>
        <taxon>Dimargaritales</taxon>
        <taxon>Dimargaritaceae</taxon>
        <taxon>Dimargaris</taxon>
    </lineage>
</organism>
<feature type="domain" description="G-patch" evidence="2">
    <location>
        <begin position="99"/>
        <end position="145"/>
    </location>
</feature>
<dbReference type="EMBL" id="JANBQB010000401">
    <property type="protein sequence ID" value="KAJ1976779.1"/>
    <property type="molecule type" value="Genomic_DNA"/>
</dbReference>
<evidence type="ECO:0000259" key="2">
    <source>
        <dbReference type="PROSITE" id="PS50174"/>
    </source>
</evidence>
<accession>A0A9W8B3R4</accession>
<keyword evidence="4" id="KW-1185">Reference proteome</keyword>
<dbReference type="InterPro" id="IPR039146">
    <property type="entry name" value="GPANK1"/>
</dbReference>
<sequence length="203" mass="22524">MHSVQRAVAQPVEPSATPKGPELLSLPSGEFYRAMVANSLLSAATAVPMTSALSEATRRCTICQVAVRLPDWKTHLTSTPHLVTKSSPPAKRRRLKLNERNIGYRLLTKTGWTEDQGLGKSNQGPVNPIAIQLKFDQRGLGYGTPAPKRVTHSQPLIDACQGKTKLTTITTPPVQPLTRKEICRQYDRDRKQRMALLAYMNRD</sequence>
<reference evidence="3" key="1">
    <citation type="submission" date="2022-07" db="EMBL/GenBank/DDBJ databases">
        <title>Phylogenomic reconstructions and comparative analyses of Kickxellomycotina fungi.</title>
        <authorList>
            <person name="Reynolds N.K."/>
            <person name="Stajich J.E."/>
            <person name="Barry K."/>
            <person name="Grigoriev I.V."/>
            <person name="Crous P."/>
            <person name="Smith M.E."/>
        </authorList>
    </citation>
    <scope>NUCLEOTIDE SEQUENCE</scope>
    <source>
        <strain evidence="3">RSA 567</strain>
    </source>
</reference>
<dbReference type="Pfam" id="PF01585">
    <property type="entry name" value="G-patch"/>
    <property type="match status" value="1"/>
</dbReference>
<gene>
    <name evidence="3" type="ORF">H4R34_003849</name>
</gene>
<feature type="region of interest" description="Disordered" evidence="1">
    <location>
        <begin position="1"/>
        <end position="22"/>
    </location>
</feature>
<name>A0A9W8B3R4_9FUNG</name>
<evidence type="ECO:0000313" key="3">
    <source>
        <dbReference type="EMBL" id="KAJ1976779.1"/>
    </source>
</evidence>
<dbReference type="Proteomes" id="UP001151582">
    <property type="component" value="Unassembled WGS sequence"/>
</dbReference>
<proteinExistence type="predicted"/>